<protein>
    <submittedName>
        <fullName evidence="1">Uncharacterized protein</fullName>
    </submittedName>
</protein>
<sequence length="141" mass="16057">MAKQKKRRGSKWIKPTRATGRKKERYCRICGTTASQVRIMKHENICELCVRELSRQKGGKLACKGCGKVVPKQVRKYKGYCKDCICRVCGKPDPEYCQKTGFCRECSKEMGICRVCGKEAMAQVEKNDGLCDACAKKLRRH</sequence>
<dbReference type="RefSeq" id="WP_127015714.1">
    <property type="nucleotide sequence ID" value="NZ_CP016379.1"/>
</dbReference>
<gene>
    <name evidence="1" type="ORF">BBF96_02605</name>
</gene>
<dbReference type="EMBL" id="CP016379">
    <property type="protein sequence ID" value="AZR72381.1"/>
    <property type="molecule type" value="Genomic_DNA"/>
</dbReference>
<keyword evidence="2" id="KW-1185">Reference proteome</keyword>
<dbReference type="Proteomes" id="UP000267250">
    <property type="component" value="Chromosome"/>
</dbReference>
<evidence type="ECO:0000313" key="1">
    <source>
        <dbReference type="EMBL" id="AZR72381.1"/>
    </source>
</evidence>
<dbReference type="OrthoDB" id="2111974at2"/>
<evidence type="ECO:0000313" key="2">
    <source>
        <dbReference type="Proteomes" id="UP000267250"/>
    </source>
</evidence>
<accession>A0A3S9SVQ6</accession>
<proteinExistence type="predicted"/>
<name>A0A3S9SVQ6_9FIRM</name>
<organism evidence="1 2">
    <name type="scientific">Anoxybacter fermentans</name>
    <dbReference type="NCBI Taxonomy" id="1323375"/>
    <lineage>
        <taxon>Bacteria</taxon>
        <taxon>Bacillati</taxon>
        <taxon>Bacillota</taxon>
        <taxon>Clostridia</taxon>
        <taxon>Halanaerobiales</taxon>
        <taxon>Anoxybacter</taxon>
    </lineage>
</organism>
<dbReference type="AlphaFoldDB" id="A0A3S9SVQ6"/>
<dbReference type="KEGG" id="aft:BBF96_02605"/>
<reference evidence="1 2" key="1">
    <citation type="submission" date="2016-07" db="EMBL/GenBank/DDBJ databases">
        <title>Genome and transcriptome analysis of iron-reducing fermentative bacteria Anoxybacter fermentans.</title>
        <authorList>
            <person name="Zeng X."/>
            <person name="Shao Z."/>
        </authorList>
    </citation>
    <scope>NUCLEOTIDE SEQUENCE [LARGE SCALE GENOMIC DNA]</scope>
    <source>
        <strain evidence="1 2">DY22613</strain>
    </source>
</reference>